<evidence type="ECO:0008006" key="3">
    <source>
        <dbReference type="Google" id="ProtNLM"/>
    </source>
</evidence>
<gene>
    <name evidence="1" type="ORF">DDZ13_04130</name>
</gene>
<name>A0A317ZHW2_9BACT</name>
<comment type="caution">
    <text evidence="1">The sequence shown here is derived from an EMBL/GenBank/DDBJ whole genome shotgun (WGS) entry which is preliminary data.</text>
</comment>
<reference evidence="1 2" key="1">
    <citation type="submission" date="2018-05" db="EMBL/GenBank/DDBJ databases">
        <title>Coraliomargarita sinensis sp. nov., isolated from a marine solar saltern.</title>
        <authorList>
            <person name="Zhou L.Y."/>
        </authorList>
    </citation>
    <scope>NUCLEOTIDE SEQUENCE [LARGE SCALE GENOMIC DNA]</scope>
    <source>
        <strain evidence="1 2">WN38</strain>
    </source>
</reference>
<dbReference type="InterPro" id="IPR037257">
    <property type="entry name" value="T2SS_E_N_sf"/>
</dbReference>
<keyword evidence="2" id="KW-1185">Reference proteome</keyword>
<organism evidence="1 2">
    <name type="scientific">Coraliomargarita sinensis</name>
    <dbReference type="NCBI Taxonomy" id="2174842"/>
    <lineage>
        <taxon>Bacteria</taxon>
        <taxon>Pseudomonadati</taxon>
        <taxon>Verrucomicrobiota</taxon>
        <taxon>Opitutia</taxon>
        <taxon>Puniceicoccales</taxon>
        <taxon>Coraliomargaritaceae</taxon>
        <taxon>Coraliomargarita</taxon>
    </lineage>
</organism>
<dbReference type="RefSeq" id="WP_110130157.1">
    <property type="nucleotide sequence ID" value="NZ_QHJQ01000002.1"/>
</dbReference>
<dbReference type="Proteomes" id="UP000247099">
    <property type="component" value="Unassembled WGS sequence"/>
</dbReference>
<proteinExistence type="predicted"/>
<dbReference type="OrthoDB" id="192702at2"/>
<dbReference type="AlphaFoldDB" id="A0A317ZHW2"/>
<protein>
    <recommendedName>
        <fullName evidence="3">Type II secretion system protein GspE N-terminal domain-containing protein</fullName>
    </recommendedName>
</protein>
<accession>A0A317ZHW2</accession>
<dbReference type="InParanoid" id="A0A317ZHW2"/>
<dbReference type="SUPFAM" id="SSF160246">
    <property type="entry name" value="EspE N-terminal domain-like"/>
    <property type="match status" value="1"/>
</dbReference>
<evidence type="ECO:0000313" key="2">
    <source>
        <dbReference type="Proteomes" id="UP000247099"/>
    </source>
</evidence>
<sequence length="171" mass="19413">MQEHRALILRSNRFLGSAMVERGLVSVDDLEAANEKFMEAIQASELKRASILSTLLYETKALEEQALLEHLVEEESLGLIDLGHIDLRSLRPYNVDLSLCWATSTIPFDKVENTYMLATCYWLSAPVVKHWEELLDGRVIWYGTATSSMTRALEQIEEIHEAEDEAAAEDE</sequence>
<evidence type="ECO:0000313" key="1">
    <source>
        <dbReference type="EMBL" id="PXA05156.1"/>
    </source>
</evidence>
<dbReference type="EMBL" id="QHJQ01000002">
    <property type="protein sequence ID" value="PXA05156.1"/>
    <property type="molecule type" value="Genomic_DNA"/>
</dbReference>